<name>A0A6V8HQ41_TALPI</name>
<keyword evidence="1" id="KW-0560">Oxidoreductase</keyword>
<gene>
    <name evidence="2" type="ORF">TCE0_060f19409</name>
</gene>
<accession>A0A6V8HQ41</accession>
<comment type="caution">
    <text evidence="2">The sequence shown here is derived from an EMBL/GenBank/DDBJ whole genome shotgun (WGS) entry which is preliminary data.</text>
</comment>
<sequence length="357" mass="39009">MVQLDVVRACGEALVNKQSVTAVFVGGTSGIGEYSLRALAALHGLSGHGLQVYLVGRNLTAANKIIADCKRACPVGDFNFVRANDLASLREVDRVCKEIIRAEEARLGKSASLDLLIMSQAYFAFGSKLERQVTKEGLDLSLSLLYYSRMRFVTQLLPLLTASPLPGRVVSIFGPGRDTKLILDDLSLSKPQNFNFTTLGSHAAYMTTFFFEKIAASNPGKISLAHYFPMLVITPAFKGDGVPSWFKGVYTLLNPLFKVFSVNPRECGDRVLFHTSPRFPARPATGETHPAKVGDITIAMSSDGIRGGGAYRVNWNGEEVPLGKGYKNLRKDEVRKKVWDHTMAVFQGISNDGHFSG</sequence>
<dbReference type="GO" id="GO:0016491">
    <property type="term" value="F:oxidoreductase activity"/>
    <property type="evidence" value="ECO:0007669"/>
    <property type="project" value="UniProtKB-KW"/>
</dbReference>
<reference evidence="3" key="1">
    <citation type="journal article" date="2015" name="Genome Announc.">
        <title>Draft genome sequence of Talaromyces cellulolyticus strain Y-94, a source of lignocellulosic biomass-degrading enzymes.</title>
        <authorList>
            <person name="Fujii T."/>
            <person name="Koike H."/>
            <person name="Sawayama S."/>
            <person name="Yano S."/>
            <person name="Inoue H."/>
        </authorList>
    </citation>
    <scope>NUCLEOTIDE SEQUENCE [LARGE SCALE GENOMIC DNA]</scope>
    <source>
        <strain evidence="3">Y-94</strain>
    </source>
</reference>
<dbReference type="PANTHER" id="PTHR47534:SF3">
    <property type="entry name" value="ALCOHOL DEHYDROGENASE-LIKE C-TERMINAL DOMAIN-CONTAINING PROTEIN"/>
    <property type="match status" value="1"/>
</dbReference>
<protein>
    <recommendedName>
        <fullName evidence="4">Short-chain dehydrogenase/reductase</fullName>
    </recommendedName>
</protein>
<evidence type="ECO:0008006" key="4">
    <source>
        <dbReference type="Google" id="ProtNLM"/>
    </source>
</evidence>
<dbReference type="EMBL" id="DF933856">
    <property type="protein sequence ID" value="GAM44078.1"/>
    <property type="molecule type" value="Genomic_DNA"/>
</dbReference>
<evidence type="ECO:0000313" key="3">
    <source>
        <dbReference type="Proteomes" id="UP000053095"/>
    </source>
</evidence>
<evidence type="ECO:0000313" key="2">
    <source>
        <dbReference type="EMBL" id="GAM44078.1"/>
    </source>
</evidence>
<dbReference type="InterPro" id="IPR036291">
    <property type="entry name" value="NAD(P)-bd_dom_sf"/>
</dbReference>
<dbReference type="Proteomes" id="UP000053095">
    <property type="component" value="Unassembled WGS sequence"/>
</dbReference>
<organism evidence="2 3">
    <name type="scientific">Talaromyces pinophilus</name>
    <name type="common">Penicillium pinophilum</name>
    <dbReference type="NCBI Taxonomy" id="128442"/>
    <lineage>
        <taxon>Eukaryota</taxon>
        <taxon>Fungi</taxon>
        <taxon>Dikarya</taxon>
        <taxon>Ascomycota</taxon>
        <taxon>Pezizomycotina</taxon>
        <taxon>Eurotiomycetes</taxon>
        <taxon>Eurotiomycetidae</taxon>
        <taxon>Eurotiales</taxon>
        <taxon>Trichocomaceae</taxon>
        <taxon>Talaromyces</taxon>
        <taxon>Talaromyces sect. Talaromyces</taxon>
    </lineage>
</organism>
<evidence type="ECO:0000256" key="1">
    <source>
        <dbReference type="ARBA" id="ARBA00023002"/>
    </source>
</evidence>
<dbReference type="InterPro" id="IPR052228">
    <property type="entry name" value="Sec_Metab_Biosynth_Oxidored"/>
</dbReference>
<dbReference type="PANTHER" id="PTHR47534">
    <property type="entry name" value="YALI0E05731P"/>
    <property type="match status" value="1"/>
</dbReference>
<proteinExistence type="predicted"/>
<dbReference type="Gene3D" id="3.40.50.720">
    <property type="entry name" value="NAD(P)-binding Rossmann-like Domain"/>
    <property type="match status" value="1"/>
</dbReference>
<dbReference type="SUPFAM" id="SSF51735">
    <property type="entry name" value="NAD(P)-binding Rossmann-fold domains"/>
    <property type="match status" value="1"/>
</dbReference>
<dbReference type="AlphaFoldDB" id="A0A6V8HQ41"/>
<keyword evidence="3" id="KW-1185">Reference proteome</keyword>